<evidence type="ECO:0000256" key="1">
    <source>
        <dbReference type="SAM" id="Phobius"/>
    </source>
</evidence>
<dbReference type="Proteomes" id="UP001419268">
    <property type="component" value="Unassembled WGS sequence"/>
</dbReference>
<proteinExistence type="predicted"/>
<sequence>MICFSAVCSNSTISESARFAVLDGVFDLENFIFGSLSLPDTSKTSKLERYNSYLHRVNHTNLLAASSKLLFCLTLLAALLLLFFFTLNPPTTSQSSHPHRFLSSSSLGGAAWEKQVQLSATPMASIRVSNRGRRLCRHPLFPRLEKARRWRPRPPQLQLLLRRLSQTLLLVPPQPPLTQCDAFDEGIVRGLLVIPLAPKNLIPI</sequence>
<protein>
    <submittedName>
        <fullName evidence="2">Uncharacterized protein</fullName>
    </submittedName>
</protein>
<comment type="caution">
    <text evidence="2">The sequence shown here is derived from an EMBL/GenBank/DDBJ whole genome shotgun (WGS) entry which is preliminary data.</text>
</comment>
<organism evidence="2 3">
    <name type="scientific">Stephania cephalantha</name>
    <dbReference type="NCBI Taxonomy" id="152367"/>
    <lineage>
        <taxon>Eukaryota</taxon>
        <taxon>Viridiplantae</taxon>
        <taxon>Streptophyta</taxon>
        <taxon>Embryophyta</taxon>
        <taxon>Tracheophyta</taxon>
        <taxon>Spermatophyta</taxon>
        <taxon>Magnoliopsida</taxon>
        <taxon>Ranunculales</taxon>
        <taxon>Menispermaceae</taxon>
        <taxon>Menispermoideae</taxon>
        <taxon>Cissampelideae</taxon>
        <taxon>Stephania</taxon>
    </lineage>
</organism>
<keyword evidence="1" id="KW-0812">Transmembrane</keyword>
<dbReference type="AlphaFoldDB" id="A0AAP0KRL8"/>
<accession>A0AAP0KRL8</accession>
<keyword evidence="1" id="KW-0472">Membrane</keyword>
<dbReference type="EMBL" id="JBBNAG010000002">
    <property type="protein sequence ID" value="KAK9157438.1"/>
    <property type="molecule type" value="Genomic_DNA"/>
</dbReference>
<feature type="transmembrane region" description="Helical" evidence="1">
    <location>
        <begin position="69"/>
        <end position="87"/>
    </location>
</feature>
<gene>
    <name evidence="2" type="ORF">Scep_004012</name>
</gene>
<reference evidence="2 3" key="1">
    <citation type="submission" date="2024-01" db="EMBL/GenBank/DDBJ databases">
        <title>Genome assemblies of Stephania.</title>
        <authorList>
            <person name="Yang L."/>
        </authorList>
    </citation>
    <scope>NUCLEOTIDE SEQUENCE [LARGE SCALE GENOMIC DNA]</scope>
    <source>
        <strain evidence="2">JXDWG</strain>
        <tissue evidence="2">Leaf</tissue>
    </source>
</reference>
<keyword evidence="1" id="KW-1133">Transmembrane helix</keyword>
<name>A0AAP0KRL8_9MAGN</name>
<evidence type="ECO:0000313" key="2">
    <source>
        <dbReference type="EMBL" id="KAK9157438.1"/>
    </source>
</evidence>
<keyword evidence="3" id="KW-1185">Reference proteome</keyword>
<evidence type="ECO:0000313" key="3">
    <source>
        <dbReference type="Proteomes" id="UP001419268"/>
    </source>
</evidence>